<dbReference type="OrthoDB" id="8127at2157"/>
<dbReference type="EMBL" id="BMPF01000001">
    <property type="protein sequence ID" value="GGL21088.1"/>
    <property type="molecule type" value="Genomic_DNA"/>
</dbReference>
<dbReference type="Gene3D" id="1.10.287.130">
    <property type="match status" value="1"/>
</dbReference>
<comment type="caution">
    <text evidence="10">The sequence shown here is derived from an EMBL/GenBank/DDBJ whole genome shotgun (WGS) entry which is preliminary data.</text>
</comment>
<dbReference type="CDD" id="cd00075">
    <property type="entry name" value="HATPase"/>
    <property type="match status" value="1"/>
</dbReference>
<feature type="domain" description="PAS" evidence="8">
    <location>
        <begin position="14"/>
        <end position="71"/>
    </location>
</feature>
<evidence type="ECO:0000313" key="10">
    <source>
        <dbReference type="EMBL" id="GGL21088.1"/>
    </source>
</evidence>
<dbReference type="PANTHER" id="PTHR43711:SF1">
    <property type="entry name" value="HISTIDINE KINASE 1"/>
    <property type="match status" value="1"/>
</dbReference>
<dbReference type="PRINTS" id="PR00344">
    <property type="entry name" value="BCTRLSENSOR"/>
</dbReference>
<dbReference type="InterPro" id="IPR003594">
    <property type="entry name" value="HATPase_dom"/>
</dbReference>
<evidence type="ECO:0000256" key="1">
    <source>
        <dbReference type="ARBA" id="ARBA00000085"/>
    </source>
</evidence>
<dbReference type="SUPFAM" id="SSF55874">
    <property type="entry name" value="ATPase domain of HSP90 chaperone/DNA topoisomerase II/histidine kinase"/>
    <property type="match status" value="1"/>
</dbReference>
<dbReference type="PANTHER" id="PTHR43711">
    <property type="entry name" value="TWO-COMPONENT HISTIDINE KINASE"/>
    <property type="match status" value="1"/>
</dbReference>
<evidence type="ECO:0000256" key="4">
    <source>
        <dbReference type="ARBA" id="ARBA00022679"/>
    </source>
</evidence>
<accession>A0A830EXS3</accession>
<dbReference type="SMART" id="SM00388">
    <property type="entry name" value="HisKA"/>
    <property type="match status" value="1"/>
</dbReference>
<organism evidence="10 11">
    <name type="scientific">Halarchaeum grantii</name>
    <dbReference type="NCBI Taxonomy" id="1193105"/>
    <lineage>
        <taxon>Archaea</taxon>
        <taxon>Methanobacteriati</taxon>
        <taxon>Methanobacteriota</taxon>
        <taxon>Stenosarchaea group</taxon>
        <taxon>Halobacteria</taxon>
        <taxon>Halobacteriales</taxon>
        <taxon>Halobacteriaceae</taxon>
    </lineage>
</organism>
<proteinExistence type="predicted"/>
<protein>
    <recommendedName>
        <fullName evidence="2">histidine kinase</fullName>
        <ecNumber evidence="2">2.7.13.3</ecNumber>
    </recommendedName>
</protein>
<dbReference type="PROSITE" id="PS50109">
    <property type="entry name" value="HIS_KIN"/>
    <property type="match status" value="1"/>
</dbReference>
<dbReference type="InterPro" id="IPR001610">
    <property type="entry name" value="PAC"/>
</dbReference>
<dbReference type="Pfam" id="PF02518">
    <property type="entry name" value="HATPase_c"/>
    <property type="match status" value="1"/>
</dbReference>
<dbReference type="SUPFAM" id="SSF55785">
    <property type="entry name" value="PYP-like sensor domain (PAS domain)"/>
    <property type="match status" value="2"/>
</dbReference>
<keyword evidence="4" id="KW-0808">Transferase</keyword>
<evidence type="ECO:0000256" key="3">
    <source>
        <dbReference type="ARBA" id="ARBA00022553"/>
    </source>
</evidence>
<keyword evidence="6" id="KW-0902">Two-component regulatory system</keyword>
<dbReference type="SMART" id="SM00387">
    <property type="entry name" value="HATPase_c"/>
    <property type="match status" value="1"/>
</dbReference>
<feature type="domain" description="PAC" evidence="9">
    <location>
        <begin position="85"/>
        <end position="139"/>
    </location>
</feature>
<dbReference type="InterPro" id="IPR035965">
    <property type="entry name" value="PAS-like_dom_sf"/>
</dbReference>
<evidence type="ECO:0000259" key="7">
    <source>
        <dbReference type="PROSITE" id="PS50109"/>
    </source>
</evidence>
<evidence type="ECO:0000313" key="11">
    <source>
        <dbReference type="Proteomes" id="UP000628840"/>
    </source>
</evidence>
<dbReference type="SMART" id="SM00086">
    <property type="entry name" value="PAC"/>
    <property type="match status" value="2"/>
</dbReference>
<gene>
    <name evidence="10" type="ORF">GCM10009037_00470</name>
</gene>
<keyword evidence="11" id="KW-1185">Reference proteome</keyword>
<dbReference type="Gene3D" id="3.30.565.10">
    <property type="entry name" value="Histidine kinase-like ATPase, C-terminal domain"/>
    <property type="match status" value="1"/>
</dbReference>
<name>A0A830EXS3_9EURY</name>
<dbReference type="CDD" id="cd00130">
    <property type="entry name" value="PAS"/>
    <property type="match status" value="1"/>
</dbReference>
<feature type="domain" description="PAS" evidence="8">
    <location>
        <begin position="140"/>
        <end position="214"/>
    </location>
</feature>
<dbReference type="NCBIfam" id="TIGR00229">
    <property type="entry name" value="sensory_box"/>
    <property type="match status" value="2"/>
</dbReference>
<feature type="domain" description="PAC" evidence="9">
    <location>
        <begin position="214"/>
        <end position="266"/>
    </location>
</feature>
<dbReference type="EC" id="2.7.13.3" evidence="2"/>
<evidence type="ECO:0000256" key="6">
    <source>
        <dbReference type="ARBA" id="ARBA00023012"/>
    </source>
</evidence>
<dbReference type="InterPro" id="IPR036097">
    <property type="entry name" value="HisK_dim/P_sf"/>
</dbReference>
<dbReference type="Pfam" id="PF13188">
    <property type="entry name" value="PAS_8"/>
    <property type="match status" value="1"/>
</dbReference>
<dbReference type="InterPro" id="IPR050736">
    <property type="entry name" value="Sensor_HK_Regulatory"/>
</dbReference>
<comment type="catalytic activity">
    <reaction evidence="1">
        <text>ATP + protein L-histidine = ADP + protein N-phospho-L-histidine.</text>
        <dbReference type="EC" id="2.7.13.3"/>
    </reaction>
</comment>
<dbReference type="PROSITE" id="PS50113">
    <property type="entry name" value="PAC"/>
    <property type="match status" value="2"/>
</dbReference>
<sequence>MNSERGVAESENATARAFREAVECSGHSIYWTDTTGRIEYVNDAFEKQTGYAADEAVGNNANILQSGVHDDRFYERLWDTILSGEVWEGEIVNERKDGERYVARQTISPVTDDDGDVVRFVAVNEDVTDLREYRKRLERQRDRLETVLDAVPVPLVLTDADPDEPMIKQMNRAFRETFGYTERELGRLRLDDRIVDDDDAEEAREITAQAADGERVRREVTRRNAAGERRTFLLEASTVTGEAGDEVIATYLDITDRKRAQEELERQTAELERFADVVSHDLRNPLNVAAGHLDLLDAEVDNERVDTIRAAHGRMRELIENLLMLAKQGRTIDETEPVAVSDAARRSWETIGTAGATLRVESTATIRADESRLGQLFGNLFRNAVEHGTTGASLAPADAAEDGAGTVTVTVGDLEDGFYVADDGPGIPDSERERVFETGHTSAADGTGLGLSIVAEIADAHGWDVTVTESDTGGARFEFTGVTCLT</sequence>
<dbReference type="InterPro" id="IPR005467">
    <property type="entry name" value="His_kinase_dom"/>
</dbReference>
<keyword evidence="3" id="KW-0597">Phosphoprotein</keyword>
<dbReference type="InterPro" id="IPR000700">
    <property type="entry name" value="PAS-assoc_C"/>
</dbReference>
<dbReference type="SUPFAM" id="SSF47384">
    <property type="entry name" value="Homodimeric domain of signal transducing histidine kinase"/>
    <property type="match status" value="1"/>
</dbReference>
<dbReference type="InterPro" id="IPR000014">
    <property type="entry name" value="PAS"/>
</dbReference>
<evidence type="ECO:0000259" key="8">
    <source>
        <dbReference type="PROSITE" id="PS50112"/>
    </source>
</evidence>
<dbReference type="AlphaFoldDB" id="A0A830EXS3"/>
<dbReference type="Pfam" id="PF00512">
    <property type="entry name" value="HisKA"/>
    <property type="match status" value="1"/>
</dbReference>
<dbReference type="InterPro" id="IPR004358">
    <property type="entry name" value="Sig_transdc_His_kin-like_C"/>
</dbReference>
<evidence type="ECO:0000259" key="9">
    <source>
        <dbReference type="PROSITE" id="PS50113"/>
    </source>
</evidence>
<dbReference type="PROSITE" id="PS50112">
    <property type="entry name" value="PAS"/>
    <property type="match status" value="2"/>
</dbReference>
<dbReference type="Pfam" id="PF13426">
    <property type="entry name" value="PAS_9"/>
    <property type="match status" value="1"/>
</dbReference>
<dbReference type="Gene3D" id="3.30.450.20">
    <property type="entry name" value="PAS domain"/>
    <property type="match status" value="2"/>
</dbReference>
<feature type="domain" description="Histidine kinase" evidence="7">
    <location>
        <begin position="277"/>
        <end position="480"/>
    </location>
</feature>
<dbReference type="RefSeq" id="WP_188876405.1">
    <property type="nucleotide sequence ID" value="NZ_BMPF01000001.1"/>
</dbReference>
<dbReference type="InterPro" id="IPR003661">
    <property type="entry name" value="HisK_dim/P_dom"/>
</dbReference>
<reference evidence="10 11" key="1">
    <citation type="journal article" date="2019" name="Int. J. Syst. Evol. Microbiol.">
        <title>The Global Catalogue of Microorganisms (GCM) 10K type strain sequencing project: providing services to taxonomists for standard genome sequencing and annotation.</title>
        <authorList>
            <consortium name="The Broad Institute Genomics Platform"/>
            <consortium name="The Broad Institute Genome Sequencing Center for Infectious Disease"/>
            <person name="Wu L."/>
            <person name="Ma J."/>
        </authorList>
    </citation>
    <scope>NUCLEOTIDE SEQUENCE [LARGE SCALE GENOMIC DNA]</scope>
    <source>
        <strain evidence="10 11">JCM 19585</strain>
    </source>
</reference>
<dbReference type="CDD" id="cd00082">
    <property type="entry name" value="HisKA"/>
    <property type="match status" value="1"/>
</dbReference>
<evidence type="ECO:0000256" key="5">
    <source>
        <dbReference type="ARBA" id="ARBA00022777"/>
    </source>
</evidence>
<evidence type="ECO:0000256" key="2">
    <source>
        <dbReference type="ARBA" id="ARBA00012438"/>
    </source>
</evidence>
<dbReference type="InterPro" id="IPR036890">
    <property type="entry name" value="HATPase_C_sf"/>
</dbReference>
<dbReference type="Proteomes" id="UP000628840">
    <property type="component" value="Unassembled WGS sequence"/>
</dbReference>
<dbReference type="GO" id="GO:0000155">
    <property type="term" value="F:phosphorelay sensor kinase activity"/>
    <property type="evidence" value="ECO:0007669"/>
    <property type="project" value="InterPro"/>
</dbReference>
<dbReference type="SMART" id="SM00091">
    <property type="entry name" value="PAS"/>
    <property type="match status" value="2"/>
</dbReference>
<keyword evidence="5" id="KW-0418">Kinase</keyword>